<dbReference type="Proteomes" id="UP000054359">
    <property type="component" value="Unassembled WGS sequence"/>
</dbReference>
<proteinExistence type="predicted"/>
<feature type="non-terminal residue" evidence="1">
    <location>
        <position position="50"/>
    </location>
</feature>
<keyword evidence="2" id="KW-1185">Reference proteome</keyword>
<evidence type="ECO:0000313" key="2">
    <source>
        <dbReference type="Proteomes" id="UP000054359"/>
    </source>
</evidence>
<dbReference type="AlphaFoldDB" id="A0A087T676"/>
<name>A0A087T676_STEMI</name>
<sequence length="50" mass="5704">MFGSCTFGNPFVTPNANKLSFSKNINSYSHFSTYSHLSSFKFGSLWFELQ</sequence>
<reference evidence="1 2" key="1">
    <citation type="submission" date="2013-11" db="EMBL/GenBank/DDBJ databases">
        <title>Genome sequencing of Stegodyphus mimosarum.</title>
        <authorList>
            <person name="Bechsgaard J."/>
        </authorList>
    </citation>
    <scope>NUCLEOTIDE SEQUENCE [LARGE SCALE GENOMIC DNA]</scope>
</reference>
<protein>
    <submittedName>
        <fullName evidence="1">Uncharacterized protein</fullName>
    </submittedName>
</protein>
<organism evidence="1 2">
    <name type="scientific">Stegodyphus mimosarum</name>
    <name type="common">African social velvet spider</name>
    <dbReference type="NCBI Taxonomy" id="407821"/>
    <lineage>
        <taxon>Eukaryota</taxon>
        <taxon>Metazoa</taxon>
        <taxon>Ecdysozoa</taxon>
        <taxon>Arthropoda</taxon>
        <taxon>Chelicerata</taxon>
        <taxon>Arachnida</taxon>
        <taxon>Araneae</taxon>
        <taxon>Araneomorphae</taxon>
        <taxon>Entelegynae</taxon>
        <taxon>Eresoidea</taxon>
        <taxon>Eresidae</taxon>
        <taxon>Stegodyphus</taxon>
    </lineage>
</organism>
<evidence type="ECO:0000313" key="1">
    <source>
        <dbReference type="EMBL" id="KFM60615.1"/>
    </source>
</evidence>
<dbReference type="EMBL" id="KK113624">
    <property type="protein sequence ID" value="KFM60615.1"/>
    <property type="molecule type" value="Genomic_DNA"/>
</dbReference>
<gene>
    <name evidence="1" type="ORF">X975_09777</name>
</gene>
<accession>A0A087T676</accession>